<evidence type="ECO:0000256" key="2">
    <source>
        <dbReference type="SAM" id="SignalP"/>
    </source>
</evidence>
<keyword evidence="4" id="KW-1185">Reference proteome</keyword>
<reference evidence="3 4" key="1">
    <citation type="submission" date="2019-01" db="EMBL/GenBank/DDBJ databases">
        <title>Filimonas sp. strain TTM-71.</title>
        <authorList>
            <person name="Chen W.-M."/>
        </authorList>
    </citation>
    <scope>NUCLEOTIDE SEQUENCE [LARGE SCALE GENOMIC DNA]</scope>
    <source>
        <strain evidence="3 4">TTM-71</strain>
    </source>
</reference>
<dbReference type="AlphaFoldDB" id="A0A4Q1DAD1"/>
<dbReference type="OrthoDB" id="713689at2"/>
<accession>A0A4Q1DAD1</accession>
<evidence type="ECO:0000313" key="4">
    <source>
        <dbReference type="Proteomes" id="UP000290545"/>
    </source>
</evidence>
<dbReference type="RefSeq" id="WP_129001191.1">
    <property type="nucleotide sequence ID" value="NZ_SDHZ01000001.1"/>
</dbReference>
<evidence type="ECO:0008006" key="5">
    <source>
        <dbReference type="Google" id="ProtNLM"/>
    </source>
</evidence>
<feature type="chain" id="PRO_5020907061" description="Type 1 periplasmic binding fold superfamily protein" evidence="2">
    <location>
        <begin position="20"/>
        <end position="185"/>
    </location>
</feature>
<feature type="signal peptide" evidence="2">
    <location>
        <begin position="1"/>
        <end position="19"/>
    </location>
</feature>
<protein>
    <recommendedName>
        <fullName evidence="5">Type 1 periplasmic binding fold superfamily protein</fullName>
    </recommendedName>
</protein>
<evidence type="ECO:0000256" key="1">
    <source>
        <dbReference type="SAM" id="MobiDB-lite"/>
    </source>
</evidence>
<evidence type="ECO:0000313" key="3">
    <source>
        <dbReference type="EMBL" id="RXK85439.1"/>
    </source>
</evidence>
<dbReference type="Proteomes" id="UP000290545">
    <property type="component" value="Unassembled WGS sequence"/>
</dbReference>
<organism evidence="3 4">
    <name type="scientific">Filimonas effusa</name>
    <dbReference type="NCBI Taxonomy" id="2508721"/>
    <lineage>
        <taxon>Bacteria</taxon>
        <taxon>Pseudomonadati</taxon>
        <taxon>Bacteroidota</taxon>
        <taxon>Chitinophagia</taxon>
        <taxon>Chitinophagales</taxon>
        <taxon>Chitinophagaceae</taxon>
        <taxon>Filimonas</taxon>
    </lineage>
</organism>
<feature type="region of interest" description="Disordered" evidence="1">
    <location>
        <begin position="160"/>
        <end position="185"/>
    </location>
</feature>
<keyword evidence="2" id="KW-0732">Signal</keyword>
<sequence>MKKLSLFLSAFLITVMLFNGCKKDETAVAPPVPGNEFLTTVQLVVVNAADPTDRDTVAVKQLPDQPIDYTNASLHLKANSTYNVSVRFLDETQTPAGNVTDDIYARRNYHLICFTTDASLALTVTRTDLDTNTPALPVGLQDRFSTGSAGSGKMNVRLRHQPNAKNGDCDPGSSDADVNFSVTIQ</sequence>
<gene>
    <name evidence="3" type="ORF">ESB13_01035</name>
</gene>
<proteinExistence type="predicted"/>
<comment type="caution">
    <text evidence="3">The sequence shown here is derived from an EMBL/GenBank/DDBJ whole genome shotgun (WGS) entry which is preliminary data.</text>
</comment>
<name>A0A4Q1DAD1_9BACT</name>
<dbReference type="EMBL" id="SDHZ01000001">
    <property type="protein sequence ID" value="RXK85439.1"/>
    <property type="molecule type" value="Genomic_DNA"/>
</dbReference>